<proteinExistence type="predicted"/>
<feature type="domain" description="Reverse transcriptase" evidence="1">
    <location>
        <begin position="252"/>
        <end position="418"/>
    </location>
</feature>
<dbReference type="AlphaFoldDB" id="A0AA38SUE9"/>
<dbReference type="EMBL" id="JARYMX010000008">
    <property type="protein sequence ID" value="KAJ9538568.1"/>
    <property type="molecule type" value="Genomic_DNA"/>
</dbReference>
<reference evidence="2" key="1">
    <citation type="submission" date="2023-03" db="EMBL/GenBank/DDBJ databases">
        <title>Chromosome-scale reference genome and RAD-based genetic map of yellow starthistle (Centaurea solstitialis) reveal putative structural variation and QTLs associated with invader traits.</title>
        <authorList>
            <person name="Reatini B."/>
            <person name="Cang F.A."/>
            <person name="Jiang Q."/>
            <person name="Mckibben M.T.W."/>
            <person name="Barker M.S."/>
            <person name="Rieseberg L.H."/>
            <person name="Dlugosch K.M."/>
        </authorList>
    </citation>
    <scope>NUCLEOTIDE SEQUENCE</scope>
    <source>
        <strain evidence="2">CAN-66</strain>
        <tissue evidence="2">Leaf</tissue>
    </source>
</reference>
<dbReference type="Pfam" id="PF00078">
    <property type="entry name" value="RVT_1"/>
    <property type="match status" value="1"/>
</dbReference>
<dbReference type="SUPFAM" id="SSF56672">
    <property type="entry name" value="DNA/RNA polymerases"/>
    <property type="match status" value="1"/>
</dbReference>
<dbReference type="Proteomes" id="UP001172457">
    <property type="component" value="Chromosome 8"/>
</dbReference>
<gene>
    <name evidence="2" type="ORF">OSB04_031301</name>
</gene>
<dbReference type="PANTHER" id="PTHR33116:SF79">
    <property type="entry name" value="REVERSE TRANSCRIPTASE DOMAIN, ZINC FINGER, CCHC-TYPE-RELATED"/>
    <property type="match status" value="1"/>
</dbReference>
<evidence type="ECO:0000259" key="1">
    <source>
        <dbReference type="Pfam" id="PF00078"/>
    </source>
</evidence>
<accession>A0AA38SUE9</accession>
<evidence type="ECO:0000313" key="2">
    <source>
        <dbReference type="EMBL" id="KAJ9538568.1"/>
    </source>
</evidence>
<dbReference type="InterPro" id="IPR000477">
    <property type="entry name" value="RT_dom"/>
</dbReference>
<name>A0AA38SUE9_9ASTR</name>
<dbReference type="InterPro" id="IPR043502">
    <property type="entry name" value="DNA/RNA_pol_sf"/>
</dbReference>
<organism evidence="2 3">
    <name type="scientific">Centaurea solstitialis</name>
    <name type="common">yellow star-thistle</name>
    <dbReference type="NCBI Taxonomy" id="347529"/>
    <lineage>
        <taxon>Eukaryota</taxon>
        <taxon>Viridiplantae</taxon>
        <taxon>Streptophyta</taxon>
        <taxon>Embryophyta</taxon>
        <taxon>Tracheophyta</taxon>
        <taxon>Spermatophyta</taxon>
        <taxon>Magnoliopsida</taxon>
        <taxon>eudicotyledons</taxon>
        <taxon>Gunneridae</taxon>
        <taxon>Pentapetalae</taxon>
        <taxon>asterids</taxon>
        <taxon>campanulids</taxon>
        <taxon>Asterales</taxon>
        <taxon>Asteraceae</taxon>
        <taxon>Carduoideae</taxon>
        <taxon>Cardueae</taxon>
        <taxon>Centaureinae</taxon>
        <taxon>Centaurea</taxon>
    </lineage>
</organism>
<keyword evidence="3" id="KW-1185">Reference proteome</keyword>
<sequence>MATGLTLCNFHVFSPFSVLFRSTASKTYKSKNKSKVQKAKIKWLVEGDENSKFFHAAIKKRERRNRITGLYINGFWSDDPSRIKEYFFDSFRDKFSSAGKNRPKLFSVRFNRLSQEDAEDLERLIEEAEVWNAIKSCRKNKAPGPDGFSLCFLKKFWEILKEDLMKALHWFWESEKISMGCNSSFITLIPKTHSSDGLGDYRPISLIGMYYMLVATILAERLKKVIGKVISLTQSAFIKKRHILDGVLVADEFLIDSLENMGFGTKWRRWIEACLKSSTMSVLVNGSPTKEFGMERGLRQGDPLAPFLFLIVEENQNILFEEACEKGIFEGLKIGQEEITVSHLLYADDAIFFGKWSKSNLKILIKILECFHLLSGLKINLRKSKLYGVGVNDEIVLEWAREMGCEGGVLPFIYLGFPVGASLNKVRNWISVLDKVKKKLDSWKVKWISFGGRLTLVKLVLGSLSLYYLSLFRAPCGVLSELETIRNHFFWGTGECGKGKLVWVKWEKVISSFEDGGLNIGDLWSMNIALLGKWEVKKFWIRLSNWWNKKLEGVDSFSQLIQEDANFLKISKAGGCCGVFESWWKLRDGSSAVVSFVFCCWKLLRAAGFRGVVQQDVCDFWFGGGCEVQLVDGFLVAFQIAFLLSCGVRICFVPTMWVVSA</sequence>
<dbReference type="PANTHER" id="PTHR33116">
    <property type="entry name" value="REVERSE TRANSCRIPTASE ZINC-BINDING DOMAIN-CONTAINING PROTEIN-RELATED-RELATED"/>
    <property type="match status" value="1"/>
</dbReference>
<protein>
    <recommendedName>
        <fullName evidence="1">Reverse transcriptase domain-containing protein</fullName>
    </recommendedName>
</protein>
<comment type="caution">
    <text evidence="2">The sequence shown here is derived from an EMBL/GenBank/DDBJ whole genome shotgun (WGS) entry which is preliminary data.</text>
</comment>
<evidence type="ECO:0000313" key="3">
    <source>
        <dbReference type="Proteomes" id="UP001172457"/>
    </source>
</evidence>
<dbReference type="CDD" id="cd01650">
    <property type="entry name" value="RT_nLTR_like"/>
    <property type="match status" value="1"/>
</dbReference>